<comment type="subcellular location">
    <subcellularLocation>
        <location evidence="7">Cytoplasm</location>
    </subcellularLocation>
</comment>
<keyword evidence="9" id="KW-1185">Reference proteome</keyword>
<protein>
    <recommendedName>
        <fullName evidence="7">Deoxyribose-phosphate aldolase</fullName>
        <shortName evidence="7">DERA</shortName>
        <ecNumber evidence="7">4.1.2.4</ecNumber>
    </recommendedName>
    <alternativeName>
        <fullName evidence="7">2-deoxy-D-ribose 5-phosphate aldolase</fullName>
    </alternativeName>
    <alternativeName>
        <fullName evidence="7">Phosphodeoxyriboaldolase</fullName>
        <shortName evidence="7">Deoxyriboaldolase</shortName>
    </alternativeName>
</protein>
<proteinExistence type="inferred from homology"/>
<sequence>MQLNKYIDHTVLKPTTTLEDIKNLCMEAVEYDFAAVCVPPPFVKVAKTFTSSTTTKVATVIGFPFGYSAIEAKLAELVLAIVDEADEVDMVANLLAIRNKDWDYIEKEISNIMAVIRNQARKVVLKVIIESGILLEEEIIKCCEIYAKYGVDFVKTSTGYAEKGASVEAVKLMRAHLPQNIQIKASGGVRTFAFAQELIAAGATRLGTSSGVALMKEAKGEATNGATGTY</sequence>
<evidence type="ECO:0000313" key="9">
    <source>
        <dbReference type="Proteomes" id="UP000261174"/>
    </source>
</evidence>
<dbReference type="GO" id="GO:0009264">
    <property type="term" value="P:deoxyribonucleotide catabolic process"/>
    <property type="evidence" value="ECO:0007669"/>
    <property type="project" value="UniProtKB-UniRule"/>
</dbReference>
<comment type="function">
    <text evidence="6 7">Catalyzes a reversible aldol reaction between acetaldehyde and D-glyceraldehyde 3-phosphate to generate 2-deoxy-D-ribose 5-phosphate.</text>
</comment>
<name>A0A3E1P355_9BACT</name>
<evidence type="ECO:0000256" key="6">
    <source>
        <dbReference type="ARBA" id="ARBA00056337"/>
    </source>
</evidence>
<evidence type="ECO:0000313" key="8">
    <source>
        <dbReference type="EMBL" id="RFM34611.1"/>
    </source>
</evidence>
<dbReference type="EC" id="4.1.2.4" evidence="7"/>
<comment type="pathway">
    <text evidence="7">Carbohydrate degradation; 2-deoxy-D-ribose 1-phosphate degradation; D-glyceraldehyde 3-phosphate and acetaldehyde from 2-deoxy-alpha-D-ribose 1-phosphate: step 2/2.</text>
</comment>
<keyword evidence="4 7" id="KW-0704">Schiff base</keyword>
<dbReference type="GO" id="GO:0006018">
    <property type="term" value="P:2-deoxyribose 1-phosphate catabolic process"/>
    <property type="evidence" value="ECO:0007669"/>
    <property type="project" value="UniProtKB-UniRule"/>
</dbReference>
<dbReference type="SUPFAM" id="SSF51569">
    <property type="entry name" value="Aldolase"/>
    <property type="match status" value="1"/>
</dbReference>
<dbReference type="GO" id="GO:0005737">
    <property type="term" value="C:cytoplasm"/>
    <property type="evidence" value="ECO:0007669"/>
    <property type="project" value="UniProtKB-SubCell"/>
</dbReference>
<dbReference type="PIRSF" id="PIRSF001357">
    <property type="entry name" value="DeoC"/>
    <property type="match status" value="1"/>
</dbReference>
<organism evidence="8 9">
    <name type="scientific">Chitinophaga silvisoli</name>
    <dbReference type="NCBI Taxonomy" id="2291814"/>
    <lineage>
        <taxon>Bacteria</taxon>
        <taxon>Pseudomonadati</taxon>
        <taxon>Bacteroidota</taxon>
        <taxon>Chitinophagia</taxon>
        <taxon>Chitinophagales</taxon>
        <taxon>Chitinophagaceae</taxon>
        <taxon>Chitinophaga</taxon>
    </lineage>
</organism>
<reference evidence="8 9" key="1">
    <citation type="submission" date="2018-08" db="EMBL/GenBank/DDBJ databases">
        <title>Chitinophaga sp. K20C18050901, a novel bacterium isolated from forest soil.</title>
        <authorList>
            <person name="Wang C."/>
        </authorList>
    </citation>
    <scope>NUCLEOTIDE SEQUENCE [LARGE SCALE GENOMIC DNA]</scope>
    <source>
        <strain evidence="8 9">K20C18050901</strain>
    </source>
</reference>
<dbReference type="Pfam" id="PF01791">
    <property type="entry name" value="DeoC"/>
    <property type="match status" value="1"/>
</dbReference>
<gene>
    <name evidence="7 8" type="primary">deoC</name>
    <name evidence="8" type="ORF">DXN04_15205</name>
</gene>
<dbReference type="NCBIfam" id="TIGR00126">
    <property type="entry name" value="deoC"/>
    <property type="match status" value="1"/>
</dbReference>
<dbReference type="SMART" id="SM01133">
    <property type="entry name" value="DeoC"/>
    <property type="match status" value="1"/>
</dbReference>
<dbReference type="FunFam" id="3.20.20.70:FF:000044">
    <property type="entry name" value="Deoxyribose-phosphate aldolase"/>
    <property type="match status" value="1"/>
</dbReference>
<evidence type="ECO:0000256" key="1">
    <source>
        <dbReference type="ARBA" id="ARBA00010936"/>
    </source>
</evidence>
<dbReference type="InterPro" id="IPR002915">
    <property type="entry name" value="DeoC/FbaB/LacD_aldolase"/>
</dbReference>
<evidence type="ECO:0000256" key="7">
    <source>
        <dbReference type="HAMAP-Rule" id="MF_00114"/>
    </source>
</evidence>
<dbReference type="InterPro" id="IPR013785">
    <property type="entry name" value="Aldolase_TIM"/>
</dbReference>
<dbReference type="GO" id="GO:0004139">
    <property type="term" value="F:deoxyribose-phosphate aldolase activity"/>
    <property type="evidence" value="ECO:0007669"/>
    <property type="project" value="UniProtKB-UniRule"/>
</dbReference>
<dbReference type="GO" id="GO:0016052">
    <property type="term" value="P:carbohydrate catabolic process"/>
    <property type="evidence" value="ECO:0007669"/>
    <property type="project" value="TreeGrafter"/>
</dbReference>
<dbReference type="HAMAP" id="MF_00114">
    <property type="entry name" value="DeoC_type1"/>
    <property type="match status" value="1"/>
</dbReference>
<dbReference type="InterPro" id="IPR028581">
    <property type="entry name" value="DeoC_typeI"/>
</dbReference>
<dbReference type="InterPro" id="IPR011343">
    <property type="entry name" value="DeoC"/>
</dbReference>
<keyword evidence="3 7" id="KW-0456">Lyase</keyword>
<comment type="similarity">
    <text evidence="1 7">Belongs to the DeoC/FbaB aldolase family. DeoC type 1 subfamily.</text>
</comment>
<dbReference type="AlphaFoldDB" id="A0A3E1P355"/>
<keyword evidence="2 7" id="KW-0963">Cytoplasm</keyword>
<accession>A0A3E1P355</accession>
<evidence type="ECO:0000256" key="5">
    <source>
        <dbReference type="ARBA" id="ARBA00048791"/>
    </source>
</evidence>
<dbReference type="PANTHER" id="PTHR10889">
    <property type="entry name" value="DEOXYRIBOSE-PHOSPHATE ALDOLASE"/>
    <property type="match status" value="1"/>
</dbReference>
<comment type="caution">
    <text evidence="8">The sequence shown here is derived from an EMBL/GenBank/DDBJ whole genome shotgun (WGS) entry which is preliminary data.</text>
</comment>
<comment type="catalytic activity">
    <reaction evidence="5 7">
        <text>2-deoxy-D-ribose 5-phosphate = D-glyceraldehyde 3-phosphate + acetaldehyde</text>
        <dbReference type="Rhea" id="RHEA:12821"/>
        <dbReference type="ChEBI" id="CHEBI:15343"/>
        <dbReference type="ChEBI" id="CHEBI:59776"/>
        <dbReference type="ChEBI" id="CHEBI:62877"/>
        <dbReference type="EC" id="4.1.2.4"/>
    </reaction>
</comment>
<dbReference type="EMBL" id="QTJV01000004">
    <property type="protein sequence ID" value="RFM34611.1"/>
    <property type="molecule type" value="Genomic_DNA"/>
</dbReference>
<dbReference type="RefSeq" id="WP_116854193.1">
    <property type="nucleotide sequence ID" value="NZ_QTJV01000004.1"/>
</dbReference>
<evidence type="ECO:0000256" key="3">
    <source>
        <dbReference type="ARBA" id="ARBA00023239"/>
    </source>
</evidence>
<dbReference type="OrthoDB" id="9778711at2"/>
<dbReference type="UniPathway" id="UPA00002">
    <property type="reaction ID" value="UER00468"/>
</dbReference>
<dbReference type="Gene3D" id="3.20.20.70">
    <property type="entry name" value="Aldolase class I"/>
    <property type="match status" value="1"/>
</dbReference>
<evidence type="ECO:0000256" key="2">
    <source>
        <dbReference type="ARBA" id="ARBA00022490"/>
    </source>
</evidence>
<evidence type="ECO:0000256" key="4">
    <source>
        <dbReference type="ARBA" id="ARBA00023270"/>
    </source>
</evidence>
<feature type="active site" description="Proton donor/acceptor" evidence="7">
    <location>
        <position position="89"/>
    </location>
</feature>
<dbReference type="CDD" id="cd00959">
    <property type="entry name" value="DeoC"/>
    <property type="match status" value="1"/>
</dbReference>
<feature type="active site" description="Schiff-base intermediate with acetaldehyde" evidence="7">
    <location>
        <position position="155"/>
    </location>
</feature>
<feature type="active site" description="Proton donor/acceptor" evidence="7">
    <location>
        <position position="184"/>
    </location>
</feature>
<dbReference type="PANTHER" id="PTHR10889:SF1">
    <property type="entry name" value="DEOXYRIBOSE-PHOSPHATE ALDOLASE"/>
    <property type="match status" value="1"/>
</dbReference>
<dbReference type="Proteomes" id="UP000261174">
    <property type="component" value="Unassembled WGS sequence"/>
</dbReference>